<dbReference type="EMBL" id="FUXU01000035">
    <property type="protein sequence ID" value="SKA57482.1"/>
    <property type="molecule type" value="Genomic_DNA"/>
</dbReference>
<gene>
    <name evidence="10" type="ORF">SAMN02745132_02771</name>
</gene>
<evidence type="ECO:0000256" key="2">
    <source>
        <dbReference type="ARBA" id="ARBA00008220"/>
    </source>
</evidence>
<feature type="transmembrane region" description="Helical" evidence="9">
    <location>
        <begin position="136"/>
        <end position="157"/>
    </location>
</feature>
<evidence type="ECO:0000313" key="11">
    <source>
        <dbReference type="Proteomes" id="UP000190162"/>
    </source>
</evidence>
<keyword evidence="6" id="KW-0029">Amino-acid transport</keyword>
<proteinExistence type="inferred from homology"/>
<feature type="transmembrane region" description="Helical" evidence="9">
    <location>
        <begin position="343"/>
        <end position="362"/>
    </location>
</feature>
<comment type="similarity">
    <text evidence="2">Belongs to the amino acid-polyamine-organocation (APC) superfamily. Basic amino acid/polyamine antiporter (APA) (TC 2.A.3.2) family.</text>
</comment>
<feature type="transmembrane region" description="Helical" evidence="9">
    <location>
        <begin position="286"/>
        <end position="308"/>
    </location>
</feature>
<dbReference type="PANTHER" id="PTHR42770:SF4">
    <property type="entry name" value="ARGININE_ORNITHINE ANTIPORTER-RELATED"/>
    <property type="match status" value="1"/>
</dbReference>
<keyword evidence="11" id="KW-1185">Reference proteome</keyword>
<feature type="transmembrane region" description="Helical" evidence="9">
    <location>
        <begin position="15"/>
        <end position="34"/>
    </location>
</feature>
<dbReference type="OrthoDB" id="3185104at2"/>
<feature type="transmembrane region" description="Helical" evidence="9">
    <location>
        <begin position="46"/>
        <end position="69"/>
    </location>
</feature>
<evidence type="ECO:0000256" key="5">
    <source>
        <dbReference type="ARBA" id="ARBA00022692"/>
    </source>
</evidence>
<evidence type="ECO:0000256" key="8">
    <source>
        <dbReference type="ARBA" id="ARBA00023136"/>
    </source>
</evidence>
<keyword evidence="4" id="KW-1003">Cell membrane</keyword>
<evidence type="ECO:0000256" key="1">
    <source>
        <dbReference type="ARBA" id="ARBA00004651"/>
    </source>
</evidence>
<dbReference type="AlphaFoldDB" id="A0A1T4UXU2"/>
<name>A0A1T4UXU2_9GAMM</name>
<feature type="transmembrane region" description="Helical" evidence="9">
    <location>
        <begin position="400"/>
        <end position="417"/>
    </location>
</feature>
<feature type="transmembrane region" description="Helical" evidence="9">
    <location>
        <begin position="108"/>
        <end position="130"/>
    </location>
</feature>
<keyword evidence="3" id="KW-0813">Transport</keyword>
<dbReference type="GO" id="GO:0022857">
    <property type="term" value="F:transmembrane transporter activity"/>
    <property type="evidence" value="ECO:0007669"/>
    <property type="project" value="InterPro"/>
</dbReference>
<dbReference type="InterPro" id="IPR050367">
    <property type="entry name" value="APC_superfamily"/>
</dbReference>
<feature type="transmembrane region" description="Helical" evidence="9">
    <location>
        <begin position="210"/>
        <end position="231"/>
    </location>
</feature>
<dbReference type="PANTHER" id="PTHR42770">
    <property type="entry name" value="AMINO ACID TRANSPORTER-RELATED"/>
    <property type="match status" value="1"/>
</dbReference>
<dbReference type="Gene3D" id="1.20.1740.10">
    <property type="entry name" value="Amino acid/polyamine transporter I"/>
    <property type="match status" value="1"/>
</dbReference>
<keyword evidence="7 9" id="KW-1133">Transmembrane helix</keyword>
<dbReference type="Pfam" id="PF13520">
    <property type="entry name" value="AA_permease_2"/>
    <property type="match status" value="1"/>
</dbReference>
<feature type="transmembrane region" description="Helical" evidence="9">
    <location>
        <begin position="452"/>
        <end position="471"/>
    </location>
</feature>
<sequence>MFVILGCTLSNKLDLKALTALVIGSMIGAGVFSLPQNMAAVASPGAVTIGWIITGFGMICLALTFQQLIQIKPEIKGGVFGYAQAGFGDLIGFFSAWGYWLSATVANVSYLVIVFSTLGLFFDTSTFTLFGNGNTLLSVALSSILIWLVHTLVLRGVQTAAIVNYITTIAKLIPIIVFIIVALFAFHWHTFTFDFTGANIPGKASLFEQIKQTMLITVWVFIGVEGAVVVSSRAKSATDVGRATILGLLICLFLYVSVTLLSMGVVSTPELAKYQNPSTAKILEALIGQTGVVLIGVGLIISVSGAYLSWTLLATETPYTAARDGMFPKCFGKVNENGTPYNSLWLTSIVIQLCLFVMYAIGGGYDDLLTIASEMILVPYLLVGGYLMKVAYGEGHTLKVKFVSTLATIYGFWLIYASGIHHLLLAALLYIPGILFYLVVKKEKGEQKFSNSSKAILSVLLIAGIAATYLVTKGVTL</sequence>
<dbReference type="Proteomes" id="UP000190162">
    <property type="component" value="Unassembled WGS sequence"/>
</dbReference>
<reference evidence="11" key="1">
    <citation type="submission" date="2017-02" db="EMBL/GenBank/DDBJ databases">
        <authorList>
            <person name="Varghese N."/>
            <person name="Submissions S."/>
        </authorList>
    </citation>
    <scope>NUCLEOTIDE SEQUENCE [LARGE SCALE GENOMIC DNA]</scope>
    <source>
        <strain evidence="11">DSM 22720</strain>
    </source>
</reference>
<feature type="transmembrane region" description="Helical" evidence="9">
    <location>
        <begin position="169"/>
        <end position="190"/>
    </location>
</feature>
<dbReference type="PIRSF" id="PIRSF006060">
    <property type="entry name" value="AA_transporter"/>
    <property type="match status" value="1"/>
</dbReference>
<dbReference type="InterPro" id="IPR004754">
    <property type="entry name" value="Amino_acid_antiprt"/>
</dbReference>
<dbReference type="GO" id="GO:0005886">
    <property type="term" value="C:plasma membrane"/>
    <property type="evidence" value="ECO:0007669"/>
    <property type="project" value="UniProtKB-SubCell"/>
</dbReference>
<evidence type="ECO:0000256" key="9">
    <source>
        <dbReference type="SAM" id="Phobius"/>
    </source>
</evidence>
<evidence type="ECO:0000256" key="4">
    <source>
        <dbReference type="ARBA" id="ARBA00022475"/>
    </source>
</evidence>
<accession>A0A1T4UXU2</accession>
<feature type="transmembrane region" description="Helical" evidence="9">
    <location>
        <begin position="423"/>
        <end position="440"/>
    </location>
</feature>
<feature type="transmembrane region" description="Helical" evidence="9">
    <location>
        <begin position="368"/>
        <end position="388"/>
    </location>
</feature>
<keyword evidence="5 9" id="KW-0812">Transmembrane</keyword>
<feature type="transmembrane region" description="Helical" evidence="9">
    <location>
        <begin position="243"/>
        <end position="266"/>
    </location>
</feature>
<protein>
    <submittedName>
        <fullName evidence="10">Arginine:ornithine antiporter / lysine permease</fullName>
    </submittedName>
</protein>
<evidence type="ECO:0000256" key="6">
    <source>
        <dbReference type="ARBA" id="ARBA00022970"/>
    </source>
</evidence>
<evidence type="ECO:0000256" key="3">
    <source>
        <dbReference type="ARBA" id="ARBA00022448"/>
    </source>
</evidence>
<organism evidence="10 11">
    <name type="scientific">Enterovibrio nigricans DSM 22720</name>
    <dbReference type="NCBI Taxonomy" id="1121868"/>
    <lineage>
        <taxon>Bacteria</taxon>
        <taxon>Pseudomonadati</taxon>
        <taxon>Pseudomonadota</taxon>
        <taxon>Gammaproteobacteria</taxon>
        <taxon>Vibrionales</taxon>
        <taxon>Vibrionaceae</taxon>
        <taxon>Enterovibrio</taxon>
    </lineage>
</organism>
<comment type="subcellular location">
    <subcellularLocation>
        <location evidence="1">Cell membrane</location>
        <topology evidence="1">Multi-pass membrane protein</topology>
    </subcellularLocation>
</comment>
<dbReference type="NCBIfam" id="TIGR00905">
    <property type="entry name" value="2A0302"/>
    <property type="match status" value="1"/>
</dbReference>
<dbReference type="InterPro" id="IPR002293">
    <property type="entry name" value="AA/rel_permease1"/>
</dbReference>
<evidence type="ECO:0000313" key="10">
    <source>
        <dbReference type="EMBL" id="SKA57482.1"/>
    </source>
</evidence>
<feature type="transmembrane region" description="Helical" evidence="9">
    <location>
        <begin position="81"/>
        <end position="101"/>
    </location>
</feature>
<evidence type="ECO:0000256" key="7">
    <source>
        <dbReference type="ARBA" id="ARBA00022989"/>
    </source>
</evidence>
<keyword evidence="8 9" id="KW-0472">Membrane</keyword>
<dbReference type="GO" id="GO:0006865">
    <property type="term" value="P:amino acid transport"/>
    <property type="evidence" value="ECO:0007669"/>
    <property type="project" value="UniProtKB-KW"/>
</dbReference>